<keyword evidence="2" id="KW-1185">Reference proteome</keyword>
<dbReference type="AlphaFoldDB" id="N9PFU2"/>
<dbReference type="RefSeq" id="WP_005277176.1">
    <property type="nucleotide sequence ID" value="NZ_KB850197.1"/>
</dbReference>
<reference evidence="1 2" key="1">
    <citation type="submission" date="2013-02" db="EMBL/GenBank/DDBJ databases">
        <title>The Genome Sequence of Acinetobacter sp. NIPH 1859.</title>
        <authorList>
            <consortium name="The Broad Institute Genome Sequencing Platform"/>
            <consortium name="The Broad Institute Genome Sequencing Center for Infectious Disease"/>
            <person name="Cerqueira G."/>
            <person name="Feldgarden M."/>
            <person name="Courvalin P."/>
            <person name="Perichon B."/>
            <person name="Grillot-Courvalin C."/>
            <person name="Clermont D."/>
            <person name="Rocha E."/>
            <person name="Yoon E.-J."/>
            <person name="Nemec A."/>
            <person name="Walker B."/>
            <person name="Young S.K."/>
            <person name="Zeng Q."/>
            <person name="Gargeya S."/>
            <person name="Fitzgerald M."/>
            <person name="Haas B."/>
            <person name="Abouelleil A."/>
            <person name="Alvarado L."/>
            <person name="Arachchi H.M."/>
            <person name="Berlin A.M."/>
            <person name="Chapman S.B."/>
            <person name="Dewar J."/>
            <person name="Goldberg J."/>
            <person name="Griggs A."/>
            <person name="Gujja S."/>
            <person name="Hansen M."/>
            <person name="Howarth C."/>
            <person name="Imamovic A."/>
            <person name="Larimer J."/>
            <person name="McCowan C."/>
            <person name="Murphy C."/>
            <person name="Neiman D."/>
            <person name="Pearson M."/>
            <person name="Priest M."/>
            <person name="Roberts A."/>
            <person name="Saif S."/>
            <person name="Shea T."/>
            <person name="Sisk P."/>
            <person name="Sykes S."/>
            <person name="Wortman J."/>
            <person name="Nusbaum C."/>
            <person name="Birren B."/>
        </authorList>
    </citation>
    <scope>NUCLEOTIDE SEQUENCE [LARGE SCALE GENOMIC DNA]</scope>
    <source>
        <strain evidence="1 2">NIPH 1859</strain>
    </source>
</reference>
<protein>
    <submittedName>
        <fullName evidence="1">Uncharacterized protein</fullName>
    </submittedName>
</protein>
<dbReference type="PATRIC" id="fig|1217695.3.peg.3340"/>
<evidence type="ECO:0000313" key="1">
    <source>
        <dbReference type="EMBL" id="ENX32459.1"/>
    </source>
</evidence>
<dbReference type="Proteomes" id="UP000013009">
    <property type="component" value="Unassembled WGS sequence"/>
</dbReference>
<dbReference type="HOGENOM" id="CLU_026144_1_0_6"/>
<name>N9PFU2_9GAMM</name>
<organism evidence="1 2">
    <name type="scientific">Acinetobacter colistiniresistens</name>
    <dbReference type="NCBI Taxonomy" id="280145"/>
    <lineage>
        <taxon>Bacteria</taxon>
        <taxon>Pseudomonadati</taxon>
        <taxon>Pseudomonadota</taxon>
        <taxon>Gammaproteobacteria</taxon>
        <taxon>Moraxellales</taxon>
        <taxon>Moraxellaceae</taxon>
        <taxon>Acinetobacter</taxon>
    </lineage>
</organism>
<evidence type="ECO:0000313" key="2">
    <source>
        <dbReference type="Proteomes" id="UP000013009"/>
    </source>
</evidence>
<gene>
    <name evidence="1" type="ORF">F889_03441</name>
</gene>
<accession>N9PFU2</accession>
<sequence>MFGKNGKGRFSAFCFNDFYQVVSVKDGNEFSAQVSRSINTDKSPLQISGEAHKKTKKEAGIKISTPIKYIEHIVEIEELRKELSARFISRPSFKIFVNKEQLNFNDIPSDCLISKEIFFKEKKVILRLIDTDKADISTKQRGVAWWVHGRLVGGINWSFLKNFDAFDQRKSAAKKYNLIIEADCLHSLNLVLPDWSGFDVQSELWSEFEDVMIPAIKDLMDEPLEKESKLKANKVLGKVRSESRDLGSSARTKLISFVDEVVKDCPSLNESTLFHLVNILINLEKSSNKFNLLQKLSTYKEHDLDDLYSILNDWGIDMAKVVLDEIQGRLKTIAEFKLKMDISEIDEVHELQVLFNNSLWMFGPQFESIEYTSNKGMTHALKHLFKQPDSKGSRNRPDYLILPDGTVGFYSLPAYNDEFEVNGVSHLIIIDLKTTDLKLGTKEVNQVWKYVIELREKGAITENTAVQGFVLGDCILPFENDPMERGNVKITPMLYRDLIIRSEKRMLGLFNKVKEAPLIQEHIQKEQSRLEEIYNMNPELAY</sequence>
<proteinExistence type="predicted"/>
<dbReference type="OrthoDB" id="8765545at2"/>
<dbReference type="EMBL" id="APRZ01000024">
    <property type="protein sequence ID" value="ENX32459.1"/>
    <property type="molecule type" value="Genomic_DNA"/>
</dbReference>
<comment type="caution">
    <text evidence="1">The sequence shown here is derived from an EMBL/GenBank/DDBJ whole genome shotgun (WGS) entry which is preliminary data.</text>
</comment>